<dbReference type="AlphaFoldDB" id="A0A4U6XC60"/>
<gene>
    <name evidence="1" type="ORF">CTA1_5658</name>
</gene>
<name>A0A4U6XC60_9PEZI</name>
<dbReference type="OrthoDB" id="10491254at2759"/>
<dbReference type="Proteomes" id="UP000310108">
    <property type="component" value="Unassembled WGS sequence"/>
</dbReference>
<organism evidence="1 2">
    <name type="scientific">Colletotrichum tanaceti</name>
    <dbReference type="NCBI Taxonomy" id="1306861"/>
    <lineage>
        <taxon>Eukaryota</taxon>
        <taxon>Fungi</taxon>
        <taxon>Dikarya</taxon>
        <taxon>Ascomycota</taxon>
        <taxon>Pezizomycotina</taxon>
        <taxon>Sordariomycetes</taxon>
        <taxon>Hypocreomycetidae</taxon>
        <taxon>Glomerellales</taxon>
        <taxon>Glomerellaceae</taxon>
        <taxon>Colletotrichum</taxon>
        <taxon>Colletotrichum destructivum species complex</taxon>
    </lineage>
</organism>
<sequence>MPGSLLSSTKRRRRRMNPTAANFLVSQTQETNQLMYPRVERLLYQRQQPSIRQTRYWQSGSQCIHRKRKVYTDGNICMLTTAKMNIHLENLGSKHGMATLRSVHRYTAIPVGLIHLSMR</sequence>
<evidence type="ECO:0000313" key="2">
    <source>
        <dbReference type="Proteomes" id="UP000310108"/>
    </source>
</evidence>
<reference evidence="1 2" key="1">
    <citation type="journal article" date="2019" name="PLoS ONE">
        <title>Comparative genome analysis indicates high evolutionary potential of pathogenicity genes in Colletotrichum tanaceti.</title>
        <authorList>
            <person name="Lelwala R.V."/>
            <person name="Korhonen P.K."/>
            <person name="Young N.D."/>
            <person name="Scott J.B."/>
            <person name="Ades P.A."/>
            <person name="Gasser R.B."/>
            <person name="Taylor P.W.J."/>
        </authorList>
    </citation>
    <scope>NUCLEOTIDE SEQUENCE [LARGE SCALE GENOMIC DNA]</scope>
    <source>
        <strain evidence="1">BRIP57314</strain>
    </source>
</reference>
<accession>A0A4U6XC60</accession>
<protein>
    <submittedName>
        <fullName evidence="1">Uncharacterized protein</fullName>
    </submittedName>
</protein>
<evidence type="ECO:0000313" key="1">
    <source>
        <dbReference type="EMBL" id="TKW51347.1"/>
    </source>
</evidence>
<keyword evidence="2" id="KW-1185">Reference proteome</keyword>
<comment type="caution">
    <text evidence="1">The sequence shown here is derived from an EMBL/GenBank/DDBJ whole genome shotgun (WGS) entry which is preliminary data.</text>
</comment>
<proteinExistence type="predicted"/>
<dbReference type="EMBL" id="PJEX01000312">
    <property type="protein sequence ID" value="TKW51347.1"/>
    <property type="molecule type" value="Genomic_DNA"/>
</dbReference>